<sequence>VYHPPISSQPRSMKKLAKMTTSNESQLQKLAQNIPNLIAETMKRELKKRLGWKEEPHVVGFDDEEVYDEDKKYPFQGLIKEDTIPIPNNFNKDDIEWDVEETRFNEMLEGVLFNIDGRGSGGLEE</sequence>
<evidence type="ECO:0000313" key="1">
    <source>
        <dbReference type="EMBL" id="MCD9643412.1"/>
    </source>
</evidence>
<organism evidence="1 2">
    <name type="scientific">Datura stramonium</name>
    <name type="common">Jimsonweed</name>
    <name type="synonym">Common thornapple</name>
    <dbReference type="NCBI Taxonomy" id="4076"/>
    <lineage>
        <taxon>Eukaryota</taxon>
        <taxon>Viridiplantae</taxon>
        <taxon>Streptophyta</taxon>
        <taxon>Embryophyta</taxon>
        <taxon>Tracheophyta</taxon>
        <taxon>Spermatophyta</taxon>
        <taxon>Magnoliopsida</taxon>
        <taxon>eudicotyledons</taxon>
        <taxon>Gunneridae</taxon>
        <taxon>Pentapetalae</taxon>
        <taxon>asterids</taxon>
        <taxon>lamiids</taxon>
        <taxon>Solanales</taxon>
        <taxon>Solanaceae</taxon>
        <taxon>Solanoideae</taxon>
        <taxon>Datureae</taxon>
        <taxon>Datura</taxon>
    </lineage>
</organism>
<comment type="caution">
    <text evidence="1">The sequence shown here is derived from an EMBL/GenBank/DDBJ whole genome shotgun (WGS) entry which is preliminary data.</text>
</comment>
<keyword evidence="2" id="KW-1185">Reference proteome</keyword>
<feature type="non-terminal residue" evidence="1">
    <location>
        <position position="125"/>
    </location>
</feature>
<dbReference type="Proteomes" id="UP000823775">
    <property type="component" value="Unassembled WGS sequence"/>
</dbReference>
<gene>
    <name evidence="1" type="ORF">HAX54_030862</name>
</gene>
<feature type="non-terminal residue" evidence="1">
    <location>
        <position position="1"/>
    </location>
</feature>
<proteinExistence type="predicted"/>
<name>A0ABS8V922_DATST</name>
<evidence type="ECO:0000313" key="2">
    <source>
        <dbReference type="Proteomes" id="UP000823775"/>
    </source>
</evidence>
<accession>A0ABS8V922</accession>
<protein>
    <submittedName>
        <fullName evidence="1">Uncharacterized protein</fullName>
    </submittedName>
</protein>
<dbReference type="EMBL" id="JACEIK010003879">
    <property type="protein sequence ID" value="MCD9643412.1"/>
    <property type="molecule type" value="Genomic_DNA"/>
</dbReference>
<reference evidence="1 2" key="1">
    <citation type="journal article" date="2021" name="BMC Genomics">
        <title>Datura genome reveals duplications of psychoactive alkaloid biosynthetic genes and high mutation rate following tissue culture.</title>
        <authorList>
            <person name="Rajewski A."/>
            <person name="Carter-House D."/>
            <person name="Stajich J."/>
            <person name="Litt A."/>
        </authorList>
    </citation>
    <scope>NUCLEOTIDE SEQUENCE [LARGE SCALE GENOMIC DNA]</scope>
    <source>
        <strain evidence="1">AR-01</strain>
    </source>
</reference>